<proteinExistence type="predicted"/>
<name>A0AAD6LCF8_9ROSI</name>
<keyword evidence="2" id="KW-1185">Reference proteome</keyword>
<organism evidence="1 2">
    <name type="scientific">Populus alba x Populus x berolinensis</name>
    <dbReference type="NCBI Taxonomy" id="444605"/>
    <lineage>
        <taxon>Eukaryota</taxon>
        <taxon>Viridiplantae</taxon>
        <taxon>Streptophyta</taxon>
        <taxon>Embryophyta</taxon>
        <taxon>Tracheophyta</taxon>
        <taxon>Spermatophyta</taxon>
        <taxon>Magnoliopsida</taxon>
        <taxon>eudicotyledons</taxon>
        <taxon>Gunneridae</taxon>
        <taxon>Pentapetalae</taxon>
        <taxon>rosids</taxon>
        <taxon>fabids</taxon>
        <taxon>Malpighiales</taxon>
        <taxon>Salicaceae</taxon>
        <taxon>Saliceae</taxon>
        <taxon>Populus</taxon>
    </lineage>
</organism>
<dbReference type="EMBL" id="JAQIZT010000018">
    <property type="protein sequence ID" value="KAJ6958054.1"/>
    <property type="molecule type" value="Genomic_DNA"/>
</dbReference>
<dbReference type="Proteomes" id="UP001164929">
    <property type="component" value="Chromosome 18"/>
</dbReference>
<sequence length="48" mass="5706">MFIEKTQEPTHELMALFQRACKQLFLHGECSSLFIDEFKIFISIEKLN</sequence>
<comment type="caution">
    <text evidence="1">The sequence shown here is derived from an EMBL/GenBank/DDBJ whole genome shotgun (WGS) entry which is preliminary data.</text>
</comment>
<gene>
    <name evidence="1" type="ORF">NC653_039879</name>
</gene>
<evidence type="ECO:0000313" key="1">
    <source>
        <dbReference type="EMBL" id="KAJ6958054.1"/>
    </source>
</evidence>
<reference evidence="1 2" key="1">
    <citation type="journal article" date="2023" name="Mol. Ecol. Resour.">
        <title>Chromosome-level genome assembly of a triploid poplar Populus alba 'Berolinensis'.</title>
        <authorList>
            <person name="Chen S."/>
            <person name="Yu Y."/>
            <person name="Wang X."/>
            <person name="Wang S."/>
            <person name="Zhang T."/>
            <person name="Zhou Y."/>
            <person name="He R."/>
            <person name="Meng N."/>
            <person name="Wang Y."/>
            <person name="Liu W."/>
            <person name="Liu Z."/>
            <person name="Liu J."/>
            <person name="Guo Q."/>
            <person name="Huang H."/>
            <person name="Sederoff R.R."/>
            <person name="Wang G."/>
            <person name="Qu G."/>
            <person name="Chen S."/>
        </authorList>
    </citation>
    <scope>NUCLEOTIDE SEQUENCE [LARGE SCALE GENOMIC DNA]</scope>
    <source>
        <strain evidence="1">SC-2020</strain>
    </source>
</reference>
<protein>
    <submittedName>
        <fullName evidence="1">Uncharacterized protein</fullName>
    </submittedName>
</protein>
<accession>A0AAD6LCF8</accession>
<evidence type="ECO:0000313" key="2">
    <source>
        <dbReference type="Proteomes" id="UP001164929"/>
    </source>
</evidence>
<dbReference type="AlphaFoldDB" id="A0AAD6LCF8"/>